<keyword evidence="2" id="KW-1185">Reference proteome</keyword>
<gene>
    <name evidence="1" type="ORF">QZM70_32785</name>
</gene>
<comment type="caution">
    <text evidence="1">The sequence shown here is derived from an EMBL/GenBank/DDBJ whole genome shotgun (WGS) entry which is preliminary data.</text>
</comment>
<dbReference type="RefSeq" id="WP_253595407.1">
    <property type="nucleotide sequence ID" value="NZ_JAUJQL010000023.1"/>
</dbReference>
<proteinExistence type="predicted"/>
<dbReference type="EMBL" id="JAUJQL010000023">
    <property type="protein sequence ID" value="MDN7527730.1"/>
    <property type="molecule type" value="Genomic_DNA"/>
</dbReference>
<organism evidence="1 2">
    <name type="scientific">Burkholderia orbicola</name>
    <dbReference type="NCBI Taxonomy" id="2978683"/>
    <lineage>
        <taxon>Bacteria</taxon>
        <taxon>Pseudomonadati</taxon>
        <taxon>Pseudomonadota</taxon>
        <taxon>Betaproteobacteria</taxon>
        <taxon>Burkholderiales</taxon>
        <taxon>Burkholderiaceae</taxon>
        <taxon>Burkholderia</taxon>
        <taxon>Burkholderia cepacia complex</taxon>
    </lineage>
</organism>
<protein>
    <submittedName>
        <fullName evidence="1">Uncharacterized protein</fullName>
    </submittedName>
</protein>
<dbReference type="Proteomes" id="UP001172217">
    <property type="component" value="Unassembled WGS sequence"/>
</dbReference>
<name>A0ABT8P1L3_9BURK</name>
<accession>A0ABT8P1L3</accession>
<evidence type="ECO:0000313" key="2">
    <source>
        <dbReference type="Proteomes" id="UP001172217"/>
    </source>
</evidence>
<reference evidence="1" key="1">
    <citation type="submission" date="2023-07" db="EMBL/GenBank/DDBJ databases">
        <title>A collection of bacterial strains from the Burkholderia cepacia Research Laboratory and Repository.</title>
        <authorList>
            <person name="Lipuma J."/>
            <person name="Spilker T."/>
            <person name="Caverly L."/>
        </authorList>
    </citation>
    <scope>NUCLEOTIDE SEQUENCE</scope>
    <source>
        <strain evidence="1">AU45194</strain>
    </source>
</reference>
<sequence length="101" mass="11487">MLTGQTQPLSIAAKILKPTTIQAVRRSPSYHLQGWKILDRWAFNSPEKLRSLEAQGEVILLGRLLEQQTIEHQVLSRSIDQKQNGMTEHEILASNEINTEL</sequence>
<evidence type="ECO:0000313" key="1">
    <source>
        <dbReference type="EMBL" id="MDN7527730.1"/>
    </source>
</evidence>